<dbReference type="PROSITE" id="PS50975">
    <property type="entry name" value="ATP_GRASP"/>
    <property type="match status" value="1"/>
</dbReference>
<dbReference type="InterPro" id="IPR026838">
    <property type="entry name" value="YheC/D"/>
</dbReference>
<name>A0ABW5V671_9BACI</name>
<dbReference type="EMBL" id="JBHUNA010000018">
    <property type="protein sequence ID" value="MFD2760926.1"/>
    <property type="molecule type" value="Genomic_DNA"/>
</dbReference>
<dbReference type="RefSeq" id="WP_382392900.1">
    <property type="nucleotide sequence ID" value="NZ_JBHUNA010000018.1"/>
</dbReference>
<dbReference type="Pfam" id="PF14398">
    <property type="entry name" value="ATPgrasp_YheCD"/>
    <property type="match status" value="1"/>
</dbReference>
<dbReference type="Gene3D" id="3.30.470.20">
    <property type="entry name" value="ATP-grasp fold, B domain"/>
    <property type="match status" value="1"/>
</dbReference>
<reference evidence="5" key="1">
    <citation type="journal article" date="2019" name="Int. J. Syst. Evol. Microbiol.">
        <title>The Global Catalogue of Microorganisms (GCM) 10K type strain sequencing project: providing services to taxonomists for standard genome sequencing and annotation.</title>
        <authorList>
            <consortium name="The Broad Institute Genomics Platform"/>
            <consortium name="The Broad Institute Genome Sequencing Center for Infectious Disease"/>
            <person name="Wu L."/>
            <person name="Ma J."/>
        </authorList>
    </citation>
    <scope>NUCLEOTIDE SEQUENCE [LARGE SCALE GENOMIC DNA]</scope>
    <source>
        <strain evidence="5">TISTR 1535</strain>
    </source>
</reference>
<keyword evidence="5" id="KW-1185">Reference proteome</keyword>
<comment type="caution">
    <text evidence="4">The sequence shown here is derived from an EMBL/GenBank/DDBJ whole genome shotgun (WGS) entry which is preliminary data.</text>
</comment>
<dbReference type="Proteomes" id="UP001597502">
    <property type="component" value="Unassembled WGS sequence"/>
</dbReference>
<accession>A0ABW5V671</accession>
<feature type="coiled-coil region" evidence="2">
    <location>
        <begin position="338"/>
        <end position="372"/>
    </location>
</feature>
<evidence type="ECO:0000259" key="3">
    <source>
        <dbReference type="PROSITE" id="PS50975"/>
    </source>
</evidence>
<keyword evidence="1" id="KW-0547">Nucleotide-binding</keyword>
<dbReference type="PANTHER" id="PTHR21621">
    <property type="entry name" value="RIBOSOMAL PROTEIN S6 MODIFICATION PROTEIN"/>
    <property type="match status" value="1"/>
</dbReference>
<organism evidence="4 5">
    <name type="scientific">Lentibacillus juripiscarius</name>
    <dbReference type="NCBI Taxonomy" id="257446"/>
    <lineage>
        <taxon>Bacteria</taxon>
        <taxon>Bacillati</taxon>
        <taxon>Bacillota</taxon>
        <taxon>Bacilli</taxon>
        <taxon>Bacillales</taxon>
        <taxon>Bacillaceae</taxon>
        <taxon>Lentibacillus</taxon>
    </lineage>
</organism>
<proteinExistence type="predicted"/>
<evidence type="ECO:0000256" key="1">
    <source>
        <dbReference type="PROSITE-ProRule" id="PRU00409"/>
    </source>
</evidence>
<protein>
    <submittedName>
        <fullName evidence="4">YheC/YheD family protein</fullName>
    </submittedName>
</protein>
<evidence type="ECO:0000256" key="2">
    <source>
        <dbReference type="SAM" id="Coils"/>
    </source>
</evidence>
<dbReference type="PANTHER" id="PTHR21621:SF0">
    <property type="entry name" value="BETA-CITRYLGLUTAMATE SYNTHASE B-RELATED"/>
    <property type="match status" value="1"/>
</dbReference>
<feature type="domain" description="ATP-grasp" evidence="3">
    <location>
        <begin position="110"/>
        <end position="337"/>
    </location>
</feature>
<dbReference type="InterPro" id="IPR011761">
    <property type="entry name" value="ATP-grasp"/>
</dbReference>
<evidence type="ECO:0000313" key="4">
    <source>
        <dbReference type="EMBL" id="MFD2760926.1"/>
    </source>
</evidence>
<dbReference type="SUPFAM" id="SSF56059">
    <property type="entry name" value="Glutathione synthetase ATP-binding domain-like"/>
    <property type="match status" value="1"/>
</dbReference>
<sequence length="392" mass="45413">MIIGFMRNHVTPTYVAKLTSLLSKSQGIDVIYMRPADVNVASGTVKGKIYIDNKWTPIETELPVFIDISPYCFKKKNIQIIQYLRENTFLSDDRKNTLNKRMLQNKLLEDQRFSHLVIPTTKIEGDFARIEEFTHKYGKIVLKPIFGERGKGVYILKKKSKSYKLGINTHEERLNYDELKDFFETSLKNKGYIMQKYIASRTMHGHPFDCRVHVEKDGRGKWVVARSFIRIGIGQKVISNVNQGGGIADLKPFLEANFGEKKGTIEKKINHLASTLPYKIEELRNTHIMSLGMDVAIDENGKLYLFEVNGAPTTAPLKAEAVMLRTEYYKFILENIITDNLKKENEQFKAKYEIIEQQKNQFEKRYNDIKKSRSWLVTKPIRILGSALKRFK</sequence>
<gene>
    <name evidence="4" type="ORF">ACFSUO_08095</name>
</gene>
<evidence type="ECO:0000313" key="5">
    <source>
        <dbReference type="Proteomes" id="UP001597502"/>
    </source>
</evidence>
<keyword evidence="2" id="KW-0175">Coiled coil</keyword>
<keyword evidence="1" id="KW-0067">ATP-binding</keyword>